<reference evidence="1" key="1">
    <citation type="submission" date="2023-03" db="EMBL/GenBank/DDBJ databases">
        <title>Amycolatopsis taiwanensis NBRC 103393.</title>
        <authorList>
            <person name="Ichikawa N."/>
            <person name="Sato H."/>
            <person name="Tonouchi N."/>
        </authorList>
    </citation>
    <scope>NUCLEOTIDE SEQUENCE</scope>
    <source>
        <strain evidence="1">NBRC 103393</strain>
    </source>
</reference>
<dbReference type="RefSeq" id="WP_156960366.1">
    <property type="nucleotide sequence ID" value="NZ_BSTI01000012.1"/>
</dbReference>
<dbReference type="EMBL" id="BSTI01000012">
    <property type="protein sequence ID" value="GLY68644.1"/>
    <property type="molecule type" value="Genomic_DNA"/>
</dbReference>
<comment type="caution">
    <text evidence="1">The sequence shown here is derived from an EMBL/GenBank/DDBJ whole genome shotgun (WGS) entry which is preliminary data.</text>
</comment>
<gene>
    <name evidence="1" type="ORF">Atai01_52630</name>
</gene>
<name>A0A9W6R345_9PSEU</name>
<evidence type="ECO:0008006" key="3">
    <source>
        <dbReference type="Google" id="ProtNLM"/>
    </source>
</evidence>
<sequence>MSATKWEYATVPLLIHATKQILDQWGEDGWELVTVLPSPTGEQHVAYLKRVKG</sequence>
<dbReference type="Proteomes" id="UP001165136">
    <property type="component" value="Unassembled WGS sequence"/>
</dbReference>
<evidence type="ECO:0000313" key="2">
    <source>
        <dbReference type="Proteomes" id="UP001165136"/>
    </source>
</evidence>
<accession>A0A9W6R345</accession>
<protein>
    <recommendedName>
        <fullName evidence="3">DUF4177 domain-containing protein</fullName>
    </recommendedName>
</protein>
<evidence type="ECO:0000313" key="1">
    <source>
        <dbReference type="EMBL" id="GLY68644.1"/>
    </source>
</evidence>
<keyword evidence="2" id="KW-1185">Reference proteome</keyword>
<dbReference type="AlphaFoldDB" id="A0A9W6R345"/>
<proteinExistence type="predicted"/>
<organism evidence="1 2">
    <name type="scientific">Amycolatopsis taiwanensis</name>
    <dbReference type="NCBI Taxonomy" id="342230"/>
    <lineage>
        <taxon>Bacteria</taxon>
        <taxon>Bacillati</taxon>
        <taxon>Actinomycetota</taxon>
        <taxon>Actinomycetes</taxon>
        <taxon>Pseudonocardiales</taxon>
        <taxon>Pseudonocardiaceae</taxon>
        <taxon>Amycolatopsis</taxon>
    </lineage>
</organism>